<evidence type="ECO:0000313" key="5">
    <source>
        <dbReference type="EMBL" id="CAG5082057.1"/>
    </source>
</evidence>
<dbReference type="AlphaFoldDB" id="A0A916JMI9"/>
<dbReference type="InterPro" id="IPR045800">
    <property type="entry name" value="HMBD"/>
</dbReference>
<keyword evidence="6" id="KW-1185">Reference proteome</keyword>
<dbReference type="GO" id="GO:0030288">
    <property type="term" value="C:outer membrane-bounded periplasmic space"/>
    <property type="evidence" value="ECO:0007669"/>
    <property type="project" value="TreeGrafter"/>
</dbReference>
<comment type="similarity">
    <text evidence="1">Belongs to the membrane fusion protein (MFP) (TC 8.A.1) family.</text>
</comment>
<sequence length="512" mass="56201">MKNYIIYASLLVVGLAAGYFLFGTKGTSQEEEKTHDHSEHSEQIWTCSMHPQIRQPEPGDCPICGMDLIPLEENANEDPLVFTMSEEAVKISNIQTTKIGASNTSEKGLAISGKIKADETVSSSLVSNLPGRIEKLYISYTGENVSKGQKIASIYSPKLIAAQQELLEANQTKQSNPKLYEAAYNKLKYWKLSNAQIETILTSSSAIETFDIYAEFSGVVKTKKVSVGDYIKEGEVLFDVQSLTKVWAVFDIYETDLAHVNIGDEISFTTTSYPNEKFVAKISFIDPVIDPATRTIAVRANVSNGNAKLKPEMFINGYVEGITNSNSQLLVPKSAVLWTGKRSVVYLKLKDQSTPSFEYRAIEIGETVGDSYLVISGLKTGDEVVTNGAFVIDASAQLNNQASMMNQHLVEGGNTTAEVSIEPLKDNTTFKVYGNCGMCKETIEGSLIGQDGIGSVNWNKESKMITINFDSDIINEDQMKDKIASVGYDTETHKADDAVYNALPGCCKYDRP</sequence>
<evidence type="ECO:0000256" key="2">
    <source>
        <dbReference type="ARBA" id="ARBA00022448"/>
    </source>
</evidence>
<dbReference type="InterPro" id="IPR036163">
    <property type="entry name" value="HMA_dom_sf"/>
</dbReference>
<dbReference type="InterPro" id="IPR006121">
    <property type="entry name" value="HMA_dom"/>
</dbReference>
<dbReference type="PANTHER" id="PTHR30097">
    <property type="entry name" value="CATION EFFLUX SYSTEM PROTEIN CUSB"/>
    <property type="match status" value="1"/>
</dbReference>
<dbReference type="GO" id="GO:0022857">
    <property type="term" value="F:transmembrane transporter activity"/>
    <property type="evidence" value="ECO:0007669"/>
    <property type="project" value="InterPro"/>
</dbReference>
<dbReference type="Pfam" id="PF19335">
    <property type="entry name" value="HMBD"/>
    <property type="match status" value="1"/>
</dbReference>
<gene>
    <name evidence="5" type="primary">mdtA_2</name>
    <name evidence="5" type="ORF">CRYO30217_01796</name>
</gene>
<keyword evidence="2" id="KW-0813">Transport</keyword>
<evidence type="ECO:0000259" key="4">
    <source>
        <dbReference type="PROSITE" id="PS50846"/>
    </source>
</evidence>
<dbReference type="GO" id="GO:0016020">
    <property type="term" value="C:membrane"/>
    <property type="evidence" value="ECO:0007669"/>
    <property type="project" value="InterPro"/>
</dbReference>
<dbReference type="EMBL" id="OU015584">
    <property type="protein sequence ID" value="CAG5082057.1"/>
    <property type="molecule type" value="Genomic_DNA"/>
</dbReference>
<evidence type="ECO:0000313" key="6">
    <source>
        <dbReference type="Proteomes" id="UP000683507"/>
    </source>
</evidence>
<dbReference type="GO" id="GO:0060003">
    <property type="term" value="P:copper ion export"/>
    <property type="evidence" value="ECO:0007669"/>
    <property type="project" value="TreeGrafter"/>
</dbReference>
<dbReference type="Gene3D" id="2.40.420.20">
    <property type="match status" value="1"/>
</dbReference>
<proteinExistence type="inferred from homology"/>
<dbReference type="Gene3D" id="2.40.30.170">
    <property type="match status" value="1"/>
</dbReference>
<dbReference type="Gene3D" id="3.30.70.100">
    <property type="match status" value="1"/>
</dbReference>
<dbReference type="FunFam" id="2.40.30.170:FF:000010">
    <property type="entry name" value="Efflux RND transporter periplasmic adaptor subunit"/>
    <property type="match status" value="1"/>
</dbReference>
<dbReference type="RefSeq" id="WP_258541985.1">
    <property type="nucleotide sequence ID" value="NZ_OU015584.1"/>
</dbReference>
<evidence type="ECO:0000256" key="1">
    <source>
        <dbReference type="ARBA" id="ARBA00009477"/>
    </source>
</evidence>
<evidence type="ECO:0000256" key="3">
    <source>
        <dbReference type="SAM" id="Phobius"/>
    </source>
</evidence>
<dbReference type="SUPFAM" id="SSF111369">
    <property type="entry name" value="HlyD-like secretion proteins"/>
    <property type="match status" value="1"/>
</dbReference>
<name>A0A916JMI9_9FLAO</name>
<accession>A0A916JMI9</accession>
<dbReference type="InterPro" id="IPR051909">
    <property type="entry name" value="MFP_Cation_Efflux"/>
</dbReference>
<dbReference type="Pfam" id="PF25954">
    <property type="entry name" value="Beta-barrel_RND_2"/>
    <property type="match status" value="1"/>
</dbReference>
<dbReference type="SUPFAM" id="SSF55008">
    <property type="entry name" value="HMA, heavy metal-associated domain"/>
    <property type="match status" value="1"/>
</dbReference>
<dbReference type="InterPro" id="IPR058790">
    <property type="entry name" value="BSH_CusB"/>
</dbReference>
<dbReference type="InterPro" id="IPR006143">
    <property type="entry name" value="RND_pump_MFP"/>
</dbReference>
<keyword evidence="3" id="KW-0812">Transmembrane</keyword>
<dbReference type="Gene3D" id="2.40.50.100">
    <property type="match status" value="1"/>
</dbReference>
<feature type="domain" description="HMA" evidence="4">
    <location>
        <begin position="425"/>
        <end position="491"/>
    </location>
</feature>
<dbReference type="Pfam" id="PF25975">
    <property type="entry name" value="CzcB_C"/>
    <property type="match status" value="1"/>
</dbReference>
<dbReference type="Pfam" id="PF25919">
    <property type="entry name" value="BSH_CusB"/>
    <property type="match status" value="1"/>
</dbReference>
<dbReference type="Pfam" id="PF25869">
    <property type="entry name" value="3HB_CusB"/>
    <property type="match status" value="1"/>
</dbReference>
<dbReference type="KEGG" id="ptan:CRYO30217_01796"/>
<keyword evidence="3" id="KW-1133">Transmembrane helix</keyword>
<dbReference type="InterPro" id="IPR058791">
    <property type="entry name" value="3HB_CusB"/>
</dbReference>
<dbReference type="GO" id="GO:0015679">
    <property type="term" value="P:plasma membrane copper ion transport"/>
    <property type="evidence" value="ECO:0007669"/>
    <property type="project" value="TreeGrafter"/>
</dbReference>
<dbReference type="InterPro" id="IPR058649">
    <property type="entry name" value="CzcB_C"/>
</dbReference>
<organism evidence="5 6">
    <name type="scientific">Parvicella tangerina</name>
    <dbReference type="NCBI Taxonomy" id="2829795"/>
    <lineage>
        <taxon>Bacteria</taxon>
        <taxon>Pseudomonadati</taxon>
        <taxon>Bacteroidota</taxon>
        <taxon>Flavobacteriia</taxon>
        <taxon>Flavobacteriales</taxon>
        <taxon>Parvicellaceae</taxon>
        <taxon>Parvicella</taxon>
    </lineage>
</organism>
<dbReference type="NCBIfam" id="TIGR01730">
    <property type="entry name" value="RND_mfp"/>
    <property type="match status" value="1"/>
</dbReference>
<dbReference type="Proteomes" id="UP000683507">
    <property type="component" value="Chromosome"/>
</dbReference>
<dbReference type="PANTHER" id="PTHR30097:SF15">
    <property type="entry name" value="CATION EFFLUX SYSTEM PROTEIN CUSB"/>
    <property type="match status" value="1"/>
</dbReference>
<keyword evidence="3" id="KW-0472">Membrane</keyword>
<feature type="transmembrane region" description="Helical" evidence="3">
    <location>
        <begin position="5"/>
        <end position="22"/>
    </location>
</feature>
<dbReference type="GO" id="GO:0046914">
    <property type="term" value="F:transition metal ion binding"/>
    <property type="evidence" value="ECO:0007669"/>
    <property type="project" value="TreeGrafter"/>
</dbReference>
<dbReference type="PROSITE" id="PS50846">
    <property type="entry name" value="HMA_2"/>
    <property type="match status" value="1"/>
</dbReference>
<reference evidence="5" key="1">
    <citation type="submission" date="2021-04" db="EMBL/GenBank/DDBJ databases">
        <authorList>
            <person name="Rodrigo-Torres L."/>
            <person name="Arahal R. D."/>
            <person name="Lucena T."/>
        </authorList>
    </citation>
    <scope>NUCLEOTIDE SEQUENCE</scope>
    <source>
        <strain evidence="5">AS29M-1</strain>
    </source>
</reference>
<dbReference type="InterPro" id="IPR058792">
    <property type="entry name" value="Beta-barrel_RND_2"/>
</dbReference>
<protein>
    <submittedName>
        <fullName evidence="5">Multidrug resistance protein MdtA</fullName>
    </submittedName>
</protein>